<evidence type="ECO:0000313" key="2">
    <source>
        <dbReference type="Proteomes" id="UP001558652"/>
    </source>
</evidence>
<protein>
    <recommendedName>
        <fullName evidence="3">EB domain-containing protein</fullName>
    </recommendedName>
</protein>
<name>A0ABD0YIU6_9HEMI</name>
<comment type="caution">
    <text evidence="1">The sequence shown here is derived from an EMBL/GenBank/DDBJ whole genome shotgun (WGS) entry which is preliminary data.</text>
</comment>
<organism evidence="1 2">
    <name type="scientific">Ranatra chinensis</name>
    <dbReference type="NCBI Taxonomy" id="642074"/>
    <lineage>
        <taxon>Eukaryota</taxon>
        <taxon>Metazoa</taxon>
        <taxon>Ecdysozoa</taxon>
        <taxon>Arthropoda</taxon>
        <taxon>Hexapoda</taxon>
        <taxon>Insecta</taxon>
        <taxon>Pterygota</taxon>
        <taxon>Neoptera</taxon>
        <taxon>Paraneoptera</taxon>
        <taxon>Hemiptera</taxon>
        <taxon>Heteroptera</taxon>
        <taxon>Panheteroptera</taxon>
        <taxon>Nepomorpha</taxon>
        <taxon>Nepidae</taxon>
        <taxon>Ranatrinae</taxon>
        <taxon>Ranatra</taxon>
    </lineage>
</organism>
<evidence type="ECO:0008006" key="3">
    <source>
        <dbReference type="Google" id="ProtNLM"/>
    </source>
</evidence>
<keyword evidence="2" id="KW-1185">Reference proteome</keyword>
<sequence length="279" mass="29984">MSDYRAKAPGLDSPRGLGTVCVEDSDCKHVELSVCLQGVCACGRDRLPAASGLNCVPLAKSEMDECEEDSQCSYNLDKAYCKDSKCVCQPFNHIVAGKCVPIKVAVFSGAVWVVPTKSEHDTTGHGTYTCPQLMSLVSDPWLFEPRSYMQLEDASNVRSETSETFAFATLSTAGHPGIKLVLGLQTTDSVLVEHCGTIPLSTLKQRSALGDSCSINDECRKPEEENDSVRRGCLDNKCACVKGKQEQDLCTSGCGSPTESWQTIGGLVVTLLLANMIAN</sequence>
<accession>A0ABD0YIU6</accession>
<reference evidence="1 2" key="1">
    <citation type="submission" date="2024-07" db="EMBL/GenBank/DDBJ databases">
        <title>Chromosome-level genome assembly of the water stick insect Ranatra chinensis (Heteroptera: Nepidae).</title>
        <authorList>
            <person name="Liu X."/>
        </authorList>
    </citation>
    <scope>NUCLEOTIDE SEQUENCE [LARGE SCALE GENOMIC DNA]</scope>
    <source>
        <strain evidence="1">Cailab_2021Rc</strain>
        <tissue evidence="1">Muscle</tissue>
    </source>
</reference>
<proteinExistence type="predicted"/>
<evidence type="ECO:0000313" key="1">
    <source>
        <dbReference type="EMBL" id="KAL1122997.1"/>
    </source>
</evidence>
<dbReference type="Proteomes" id="UP001558652">
    <property type="component" value="Unassembled WGS sequence"/>
</dbReference>
<dbReference type="AlphaFoldDB" id="A0ABD0YIU6"/>
<gene>
    <name evidence="1" type="ORF">AAG570_003321</name>
</gene>
<dbReference type="EMBL" id="JBFDAA010000013">
    <property type="protein sequence ID" value="KAL1122997.1"/>
    <property type="molecule type" value="Genomic_DNA"/>
</dbReference>